<evidence type="ECO:0000313" key="2">
    <source>
        <dbReference type="EMBL" id="PMD20227.1"/>
    </source>
</evidence>
<dbReference type="OrthoDB" id="5430717at2759"/>
<feature type="compositionally biased region" description="Basic and acidic residues" evidence="1">
    <location>
        <begin position="446"/>
        <end position="469"/>
    </location>
</feature>
<proteinExistence type="predicted"/>
<reference evidence="2 3" key="1">
    <citation type="submission" date="2016-05" db="EMBL/GenBank/DDBJ databases">
        <title>A degradative enzymes factory behind the ericoid mycorrhizal symbiosis.</title>
        <authorList>
            <consortium name="DOE Joint Genome Institute"/>
            <person name="Martino E."/>
            <person name="Morin E."/>
            <person name="Grelet G."/>
            <person name="Kuo A."/>
            <person name="Kohler A."/>
            <person name="Daghino S."/>
            <person name="Barry K."/>
            <person name="Choi C."/>
            <person name="Cichocki N."/>
            <person name="Clum A."/>
            <person name="Copeland A."/>
            <person name="Hainaut M."/>
            <person name="Haridas S."/>
            <person name="Labutti K."/>
            <person name="Lindquist E."/>
            <person name="Lipzen A."/>
            <person name="Khouja H.-R."/>
            <person name="Murat C."/>
            <person name="Ohm R."/>
            <person name="Olson A."/>
            <person name="Spatafora J."/>
            <person name="Veneault-Fourrey C."/>
            <person name="Henrissat B."/>
            <person name="Grigoriev I."/>
            <person name="Martin F."/>
            <person name="Perotto S."/>
        </authorList>
    </citation>
    <scope>NUCLEOTIDE SEQUENCE [LARGE SCALE GENOMIC DNA]</scope>
    <source>
        <strain evidence="2 3">UAMH 7357</strain>
    </source>
</reference>
<organism evidence="2 3">
    <name type="scientific">Hyaloscypha hepaticicola</name>
    <dbReference type="NCBI Taxonomy" id="2082293"/>
    <lineage>
        <taxon>Eukaryota</taxon>
        <taxon>Fungi</taxon>
        <taxon>Dikarya</taxon>
        <taxon>Ascomycota</taxon>
        <taxon>Pezizomycotina</taxon>
        <taxon>Leotiomycetes</taxon>
        <taxon>Helotiales</taxon>
        <taxon>Hyaloscyphaceae</taxon>
        <taxon>Hyaloscypha</taxon>
    </lineage>
</organism>
<feature type="compositionally biased region" description="Polar residues" evidence="1">
    <location>
        <begin position="415"/>
        <end position="429"/>
    </location>
</feature>
<feature type="region of interest" description="Disordered" evidence="1">
    <location>
        <begin position="260"/>
        <end position="281"/>
    </location>
</feature>
<dbReference type="Proteomes" id="UP000235672">
    <property type="component" value="Unassembled WGS sequence"/>
</dbReference>
<feature type="region of interest" description="Disordered" evidence="1">
    <location>
        <begin position="404"/>
        <end position="569"/>
    </location>
</feature>
<feature type="compositionally biased region" description="Low complexity" evidence="1">
    <location>
        <begin position="482"/>
        <end position="498"/>
    </location>
</feature>
<feature type="compositionally biased region" description="Polar residues" evidence="1">
    <location>
        <begin position="352"/>
        <end position="364"/>
    </location>
</feature>
<feature type="compositionally biased region" description="Polar residues" evidence="1">
    <location>
        <begin position="560"/>
        <end position="569"/>
    </location>
</feature>
<feature type="compositionally biased region" description="Basic and acidic residues" evidence="1">
    <location>
        <begin position="27"/>
        <end position="38"/>
    </location>
</feature>
<keyword evidence="3" id="KW-1185">Reference proteome</keyword>
<dbReference type="AlphaFoldDB" id="A0A2J6Q1S5"/>
<dbReference type="EMBL" id="KZ613485">
    <property type="protein sequence ID" value="PMD20227.1"/>
    <property type="molecule type" value="Genomic_DNA"/>
</dbReference>
<feature type="region of interest" description="Disordered" evidence="1">
    <location>
        <begin position="16"/>
        <end position="40"/>
    </location>
</feature>
<accession>A0A2J6Q1S5</accession>
<gene>
    <name evidence="2" type="ORF">NA56DRAFT_749690</name>
</gene>
<evidence type="ECO:0000256" key="1">
    <source>
        <dbReference type="SAM" id="MobiDB-lite"/>
    </source>
</evidence>
<sequence length="569" mass="62492">MADWLRPVFARTKTPVTGFSDRQSSFSDDKSDDGDISRLRPTSRVSSYMNMNIRSSTPPVPQTPDSFTNIRSPESVYHKPSVDHMAETLKVVMMTQSLMDPVPITYNGCILHVLEAYHHLRVELAKKDSSLEELKQSHTKDIEDFEALATQWEMKEQDYKTELKKLEILLSQTDGGMEKVTLARTRSKVHGSGAAAESTGRCISPLKERNSERNGTQVSTQLYSPKVNNNWPLTTQNAFQPTGAALKRPSTTQFHTNILRSSRLSGSQASMTSSRQPASERLLSLTRSSLDALEQQQAEGEYGMTFDSSTSGPSTQSSHDEQASMGSRIGLGIDFDEKPLPRIPSDHERNKSGQTTSGFDDTLYRQRTASSGTLETSHQMGFSFKPGDDADILAQTTTRNLKTRSLVGTRPYQMRTASSEGKSEASYTTLKGAEGTWHLKSPLPTDKPKLQRKPGRDFQDRESLQRDDSTSSIITAIRDNSGRSSVDSSRQSSQGGRQKLNRNSGSNEAITAAARALASASASTRNSSTKASSSGTREEGIKGSEGSIDAIEDFSKKSNQKTNSSRSEV</sequence>
<protein>
    <submittedName>
        <fullName evidence="2">Uncharacterized protein</fullName>
    </submittedName>
</protein>
<feature type="compositionally biased region" description="Low complexity" evidence="1">
    <location>
        <begin position="511"/>
        <end position="535"/>
    </location>
</feature>
<name>A0A2J6Q1S5_9HELO</name>
<feature type="compositionally biased region" description="Polar residues" evidence="1">
    <location>
        <begin position="260"/>
        <end position="277"/>
    </location>
</feature>
<evidence type="ECO:0000313" key="3">
    <source>
        <dbReference type="Proteomes" id="UP000235672"/>
    </source>
</evidence>
<dbReference type="STRING" id="1745343.A0A2J6Q1S5"/>
<feature type="region of interest" description="Disordered" evidence="1">
    <location>
        <begin position="303"/>
        <end position="364"/>
    </location>
</feature>
<feature type="compositionally biased region" description="Low complexity" evidence="1">
    <location>
        <begin position="308"/>
        <end position="317"/>
    </location>
</feature>
<feature type="compositionally biased region" description="Basic and acidic residues" evidence="1">
    <location>
        <begin position="335"/>
        <end position="351"/>
    </location>
</feature>